<dbReference type="GO" id="GO:0003735">
    <property type="term" value="F:structural constituent of ribosome"/>
    <property type="evidence" value="ECO:0007669"/>
    <property type="project" value="InterPro"/>
</dbReference>
<dbReference type="SUPFAM" id="SSF55282">
    <property type="entry name" value="RL5-like"/>
    <property type="match status" value="1"/>
</dbReference>
<dbReference type="GO" id="GO:1990904">
    <property type="term" value="C:ribonucleoprotein complex"/>
    <property type="evidence" value="ECO:0007669"/>
    <property type="project" value="UniProtKB-KW"/>
</dbReference>
<comment type="similarity">
    <text evidence="1">Belongs to the universal ribosomal protein uL5 family.</text>
</comment>
<evidence type="ECO:0000256" key="1">
    <source>
        <dbReference type="ARBA" id="ARBA00008553"/>
    </source>
</evidence>
<feature type="domain" description="Large ribosomal subunit protein uL5 C-terminal" evidence="5">
    <location>
        <begin position="186"/>
        <end position="282"/>
    </location>
</feature>
<dbReference type="GO" id="GO:0006412">
    <property type="term" value="P:translation"/>
    <property type="evidence" value="ECO:0007669"/>
    <property type="project" value="InterPro"/>
</dbReference>
<dbReference type="FunCoup" id="A0A1E5R7I3">
    <property type="interactions" value="651"/>
</dbReference>
<comment type="caution">
    <text evidence="6">The sequence shown here is derived from an EMBL/GenBank/DDBJ whole genome shotgun (WGS) entry which is preliminary data.</text>
</comment>
<dbReference type="InterPro" id="IPR022803">
    <property type="entry name" value="Ribosomal_uL5_dom_sf"/>
</dbReference>
<dbReference type="GO" id="GO:0005840">
    <property type="term" value="C:ribosome"/>
    <property type="evidence" value="ECO:0007669"/>
    <property type="project" value="UniProtKB-KW"/>
</dbReference>
<proteinExistence type="inferred from homology"/>
<keyword evidence="2 6" id="KW-0689">Ribosomal protein</keyword>
<dbReference type="InParanoid" id="A0A1E5R7I3"/>
<dbReference type="Proteomes" id="UP000095728">
    <property type="component" value="Unassembled WGS sequence"/>
</dbReference>
<dbReference type="OrthoDB" id="539541at2759"/>
<dbReference type="InterPro" id="IPR031310">
    <property type="entry name" value="Ribosomal_uL5_N"/>
</dbReference>
<feature type="domain" description="Large ribosomal subunit protein uL5 N-terminal" evidence="4">
    <location>
        <begin position="128"/>
        <end position="181"/>
    </location>
</feature>
<accession>A0A1E5R7I3</accession>
<organism evidence="6 7">
    <name type="scientific">Hanseniaspora osmophila</name>
    <dbReference type="NCBI Taxonomy" id="56408"/>
    <lineage>
        <taxon>Eukaryota</taxon>
        <taxon>Fungi</taxon>
        <taxon>Dikarya</taxon>
        <taxon>Ascomycota</taxon>
        <taxon>Saccharomycotina</taxon>
        <taxon>Saccharomycetes</taxon>
        <taxon>Saccharomycodales</taxon>
        <taxon>Saccharomycodaceae</taxon>
        <taxon>Hanseniaspora</taxon>
    </lineage>
</organism>
<sequence length="288" mass="32248">MSLKRHFSTSSPAYKVGCSIVEPVHHLVKIDKRRLSPRFPELKYEKNDIRSSGFKPTVTHQDRVQEHYYHTVQPDLLLMAYKHGATTVKGAKARRWDGSSPYHVNRKAGKPAGAYSETADQKPITPKNIPQLSGLTVSSFVKEAKDNRLLQISSMLQLQQITGVKPKRVLAKTNVVSWKLKAGKVVGAKVHCKGRPASQFLATLSEIVLPRVREYNGIYESNGDKNGNITIGMTPEDVENFPEIEANQDLWPHLFGMHVNINTTARNDDHAKMLISGFGLPFTRGKKN</sequence>
<dbReference type="STRING" id="56408.A0A1E5R7I3"/>
<dbReference type="EMBL" id="LPNM01000009">
    <property type="protein sequence ID" value="OEJ82869.1"/>
    <property type="molecule type" value="Genomic_DNA"/>
</dbReference>
<evidence type="ECO:0000259" key="5">
    <source>
        <dbReference type="Pfam" id="PF00673"/>
    </source>
</evidence>
<evidence type="ECO:0000256" key="3">
    <source>
        <dbReference type="ARBA" id="ARBA00023274"/>
    </source>
</evidence>
<dbReference type="Pfam" id="PF00673">
    <property type="entry name" value="Ribosomal_L5_C"/>
    <property type="match status" value="1"/>
</dbReference>
<dbReference type="Gene3D" id="3.30.1440.10">
    <property type="match status" value="1"/>
</dbReference>
<name>A0A1E5R7I3_9ASCO</name>
<evidence type="ECO:0000259" key="4">
    <source>
        <dbReference type="Pfam" id="PF00281"/>
    </source>
</evidence>
<reference evidence="7" key="1">
    <citation type="journal article" date="2016" name="Genome Announc.">
        <title>Genome sequences of three species of Hanseniaspora isolated from spontaneous wine fermentations.</title>
        <authorList>
            <person name="Sternes P.R."/>
            <person name="Lee D."/>
            <person name="Kutyna D.R."/>
            <person name="Borneman A.R."/>
        </authorList>
    </citation>
    <scope>NUCLEOTIDE SEQUENCE [LARGE SCALE GENOMIC DNA]</scope>
    <source>
        <strain evidence="7">AWRI3579</strain>
    </source>
</reference>
<dbReference type="Pfam" id="PF00281">
    <property type="entry name" value="Ribosomal_L5"/>
    <property type="match status" value="1"/>
</dbReference>
<keyword evidence="7" id="KW-1185">Reference proteome</keyword>
<evidence type="ECO:0000256" key="2">
    <source>
        <dbReference type="ARBA" id="ARBA00022980"/>
    </source>
</evidence>
<dbReference type="AlphaFoldDB" id="A0A1E5R7I3"/>
<dbReference type="PANTHER" id="PTHR11994">
    <property type="entry name" value="60S RIBOSOMAL PROTEIN L11-RELATED"/>
    <property type="match status" value="1"/>
</dbReference>
<gene>
    <name evidence="6" type="ORF">AWRI3579_g3212</name>
</gene>
<evidence type="ECO:0000313" key="7">
    <source>
        <dbReference type="Proteomes" id="UP000095728"/>
    </source>
</evidence>
<dbReference type="InterPro" id="IPR002132">
    <property type="entry name" value="Ribosomal_uL5"/>
</dbReference>
<evidence type="ECO:0000313" key="6">
    <source>
        <dbReference type="EMBL" id="OEJ82869.1"/>
    </source>
</evidence>
<dbReference type="InterPro" id="IPR031309">
    <property type="entry name" value="Ribosomal_uL5_C"/>
</dbReference>
<keyword evidence="3" id="KW-0687">Ribonucleoprotein</keyword>
<protein>
    <submittedName>
        <fullName evidence="6">54S ribosomal protein L7, mitochondrial</fullName>
    </submittedName>
</protein>